<keyword evidence="3" id="KW-1185">Reference proteome</keyword>
<gene>
    <name evidence="2" type="ORF">NYP16_00445</name>
</gene>
<comment type="caution">
    <text evidence="2">The sequence shown here is derived from an EMBL/GenBank/DDBJ whole genome shotgun (WGS) entry which is preliminary data.</text>
</comment>
<feature type="chain" id="PRO_5040984408" evidence="1">
    <location>
        <begin position="24"/>
        <end position="274"/>
    </location>
</feature>
<keyword evidence="1" id="KW-0732">Signal</keyword>
<dbReference type="Proteomes" id="UP001141619">
    <property type="component" value="Unassembled WGS sequence"/>
</dbReference>
<accession>A0A9X3TVE6</accession>
<reference evidence="2" key="1">
    <citation type="submission" date="2022-08" db="EMBL/GenBank/DDBJ databases">
        <authorList>
            <person name="Vandamme P."/>
            <person name="Hettiarachchi A."/>
            <person name="Peeters C."/>
            <person name="Cnockaert M."/>
            <person name="Carlier A."/>
        </authorList>
    </citation>
    <scope>NUCLEOTIDE SEQUENCE</scope>
    <source>
        <strain evidence="2">LMG 31809</strain>
    </source>
</reference>
<protein>
    <submittedName>
        <fullName evidence="2">Uncharacterized protein</fullName>
    </submittedName>
</protein>
<dbReference type="RefSeq" id="WP_274942136.1">
    <property type="nucleotide sequence ID" value="NZ_JANWOI010000001.1"/>
</dbReference>
<sequence>MKSFLRPFMAVVAMSACLSSAQAAQKDATFFVVGKSPRYTQDLDGKLTQAGYYLFAEIFLNPGGTVTTGQLKSPAGLADDFASTGGAASHIKRRDFDSLEALDKAYPDGDYVLDATTPSGEIKALSVHLGGARQFPEPIKISFFQDDKPVHQAAIQPGKDVIVRWTAFKNGAEDPRGILADISFAMVSDCNGAWIARTALPFDPIPALSYRDMSFRIPAERVKAGARYKVVLEHAKMVDTKSQDGIYALATFPTVTHTYIETTGGGDRTCKGNW</sequence>
<feature type="signal peptide" evidence="1">
    <location>
        <begin position="1"/>
        <end position="23"/>
    </location>
</feature>
<dbReference type="PROSITE" id="PS51257">
    <property type="entry name" value="PROKAR_LIPOPROTEIN"/>
    <property type="match status" value="1"/>
</dbReference>
<proteinExistence type="predicted"/>
<organism evidence="2 3">
    <name type="scientific">Govanella unica</name>
    <dbReference type="NCBI Taxonomy" id="2975056"/>
    <lineage>
        <taxon>Bacteria</taxon>
        <taxon>Pseudomonadati</taxon>
        <taxon>Pseudomonadota</taxon>
        <taxon>Alphaproteobacteria</taxon>
        <taxon>Emcibacterales</taxon>
        <taxon>Govanellaceae</taxon>
        <taxon>Govanella</taxon>
    </lineage>
</organism>
<evidence type="ECO:0000313" key="3">
    <source>
        <dbReference type="Proteomes" id="UP001141619"/>
    </source>
</evidence>
<evidence type="ECO:0000313" key="2">
    <source>
        <dbReference type="EMBL" id="MDA5192428.1"/>
    </source>
</evidence>
<reference evidence="2" key="2">
    <citation type="journal article" date="2023" name="Syst. Appl. Microbiol.">
        <title>Govania unica gen. nov., sp. nov., a rare biosphere bacterium that represents a novel family in the class Alphaproteobacteria.</title>
        <authorList>
            <person name="Vandamme P."/>
            <person name="Peeters C."/>
            <person name="Hettiarachchi A."/>
            <person name="Cnockaert M."/>
            <person name="Carlier A."/>
        </authorList>
    </citation>
    <scope>NUCLEOTIDE SEQUENCE</scope>
    <source>
        <strain evidence="2">LMG 31809</strain>
    </source>
</reference>
<name>A0A9X3TVE6_9PROT</name>
<dbReference type="EMBL" id="JANWOI010000001">
    <property type="protein sequence ID" value="MDA5192428.1"/>
    <property type="molecule type" value="Genomic_DNA"/>
</dbReference>
<dbReference type="AlphaFoldDB" id="A0A9X3TVE6"/>
<evidence type="ECO:0000256" key="1">
    <source>
        <dbReference type="SAM" id="SignalP"/>
    </source>
</evidence>